<dbReference type="PANTHER" id="PTHR10513:SF46">
    <property type="entry name" value="DEOXYGUANOSINE KINASE"/>
    <property type="match status" value="1"/>
</dbReference>
<dbReference type="STRING" id="28234.SAMN04488588_1600"/>
<gene>
    <name evidence="4" type="ORF">SAMN04488588_1600</name>
</gene>
<name>A0A1G6NPM2_9BACT</name>
<dbReference type="AlphaFoldDB" id="A0A1G6NPM2"/>
<feature type="domain" description="Deoxynucleoside kinase" evidence="3">
    <location>
        <begin position="7"/>
        <end position="194"/>
    </location>
</feature>
<dbReference type="InterPro" id="IPR002624">
    <property type="entry name" value="DCK/DGK"/>
</dbReference>
<dbReference type="SUPFAM" id="SSF52540">
    <property type="entry name" value="P-loop containing nucleoside triphosphate hydrolases"/>
    <property type="match status" value="1"/>
</dbReference>
<keyword evidence="4" id="KW-0418">Kinase</keyword>
<keyword evidence="2" id="KW-0547">Nucleotide-binding</keyword>
<evidence type="ECO:0000256" key="2">
    <source>
        <dbReference type="PIRSR" id="PIRSR000705-3"/>
    </source>
</evidence>
<organism evidence="4 5">
    <name type="scientific">Geotoga petraea</name>
    <dbReference type="NCBI Taxonomy" id="28234"/>
    <lineage>
        <taxon>Bacteria</taxon>
        <taxon>Thermotogati</taxon>
        <taxon>Thermotogota</taxon>
        <taxon>Thermotogae</taxon>
        <taxon>Petrotogales</taxon>
        <taxon>Petrotogaceae</taxon>
        <taxon>Geotoga</taxon>
    </lineage>
</organism>
<dbReference type="PANTHER" id="PTHR10513">
    <property type="entry name" value="DEOXYNUCLEOSIDE KINASE"/>
    <property type="match status" value="1"/>
</dbReference>
<evidence type="ECO:0000256" key="1">
    <source>
        <dbReference type="PIRSR" id="PIRSR000705-1"/>
    </source>
</evidence>
<feature type="binding site" evidence="2">
    <location>
        <begin position="11"/>
        <end position="19"/>
    </location>
    <ligand>
        <name>ATP</name>
        <dbReference type="ChEBI" id="CHEBI:30616"/>
    </ligand>
</feature>
<reference evidence="4 5" key="1">
    <citation type="submission" date="2016-10" db="EMBL/GenBank/DDBJ databases">
        <authorList>
            <person name="de Groot N.N."/>
        </authorList>
    </citation>
    <scope>NUCLEOTIDE SEQUENCE [LARGE SCALE GENOMIC DNA]</scope>
    <source>
        <strain evidence="4 5">WG14</strain>
    </source>
</reference>
<protein>
    <submittedName>
        <fullName evidence="4">Deoxyguanosine kinase</fullName>
    </submittedName>
</protein>
<evidence type="ECO:0000313" key="4">
    <source>
        <dbReference type="EMBL" id="SDC69246.1"/>
    </source>
</evidence>
<accession>A0A1G6NPM2</accession>
<feature type="active site" description="Proton acceptor" evidence="1">
    <location>
        <position position="81"/>
    </location>
</feature>
<keyword evidence="4" id="KW-0808">Transferase</keyword>
<sequence length="197" mass="23202">MNKKYKITLEGNIGSGKTTLANALFEKMDADYLILEEFEKNPYLSLLYEKADVAFETEMFFLVSRYSQLKNDNQDGLIISDYDMFKNLVFAETTIKNKEELKKFKSIYNILNIKSARSDLIVYLDTSVDTVVNRIKKRNRSMEIKLDKNYLANLNKNYKKYLKDMDNVILIDANEFNVFDEKQLDNLVNKIKKYMEV</sequence>
<dbReference type="GO" id="GO:0005524">
    <property type="term" value="F:ATP binding"/>
    <property type="evidence" value="ECO:0007669"/>
    <property type="project" value="UniProtKB-KW"/>
</dbReference>
<evidence type="ECO:0000259" key="3">
    <source>
        <dbReference type="Pfam" id="PF01712"/>
    </source>
</evidence>
<feature type="binding site" evidence="2">
    <location>
        <begin position="134"/>
        <end position="138"/>
    </location>
    <ligand>
        <name>ATP</name>
        <dbReference type="ChEBI" id="CHEBI:30616"/>
    </ligand>
</feature>
<dbReference type="Pfam" id="PF01712">
    <property type="entry name" value="dNK"/>
    <property type="match status" value="1"/>
</dbReference>
<dbReference type="InterPro" id="IPR050566">
    <property type="entry name" value="Deoxyribonucleoside_kinase"/>
</dbReference>
<dbReference type="Gene3D" id="3.40.50.300">
    <property type="entry name" value="P-loop containing nucleotide triphosphate hydrolases"/>
    <property type="match status" value="1"/>
</dbReference>
<dbReference type="RefSeq" id="WP_176759873.1">
    <property type="nucleotide sequence ID" value="NZ_FMYV01000006.1"/>
</dbReference>
<evidence type="ECO:0000313" key="5">
    <source>
        <dbReference type="Proteomes" id="UP000199322"/>
    </source>
</evidence>
<proteinExistence type="predicted"/>
<dbReference type="Proteomes" id="UP000199322">
    <property type="component" value="Unassembled WGS sequence"/>
</dbReference>
<dbReference type="InterPro" id="IPR031314">
    <property type="entry name" value="DNK_dom"/>
</dbReference>
<keyword evidence="5" id="KW-1185">Reference proteome</keyword>
<keyword evidence="2" id="KW-0067">ATP-binding</keyword>
<dbReference type="GO" id="GO:0005737">
    <property type="term" value="C:cytoplasm"/>
    <property type="evidence" value="ECO:0007669"/>
    <property type="project" value="TreeGrafter"/>
</dbReference>
<dbReference type="InterPro" id="IPR027417">
    <property type="entry name" value="P-loop_NTPase"/>
</dbReference>
<dbReference type="PIRSF" id="PIRSF000705">
    <property type="entry name" value="DNK"/>
    <property type="match status" value="1"/>
</dbReference>
<dbReference type="GO" id="GO:0019136">
    <property type="term" value="F:deoxynucleoside kinase activity"/>
    <property type="evidence" value="ECO:0007669"/>
    <property type="project" value="InterPro"/>
</dbReference>
<dbReference type="EMBL" id="FMYV01000006">
    <property type="protein sequence ID" value="SDC69246.1"/>
    <property type="molecule type" value="Genomic_DNA"/>
</dbReference>